<dbReference type="Gene3D" id="3.40.50.720">
    <property type="entry name" value="NAD(P)-binding Rossmann-like Domain"/>
    <property type="match status" value="1"/>
</dbReference>
<dbReference type="STRING" id="1235802.C823_01201"/>
<dbReference type="eggNOG" id="COG2755">
    <property type="taxonomic scope" value="Bacteria"/>
</dbReference>
<protein>
    <submittedName>
        <fullName evidence="2">Glycosyltransferase</fullName>
    </submittedName>
</protein>
<name>N2B694_9FIRM</name>
<dbReference type="eggNOG" id="COG1442">
    <property type="taxonomic scope" value="Bacteria"/>
</dbReference>
<dbReference type="AlphaFoldDB" id="N2B694"/>
<dbReference type="Proteomes" id="UP000012589">
    <property type="component" value="Unassembled WGS sequence"/>
</dbReference>
<dbReference type="InterPro" id="IPR029063">
    <property type="entry name" value="SAM-dependent_MTases_sf"/>
</dbReference>
<reference evidence="2 3" key="1">
    <citation type="journal article" date="2014" name="Genome Announc.">
        <title>Draft genome sequences of the altered schaedler flora, a defined bacterial community from gnotobiotic mice.</title>
        <authorList>
            <person name="Wannemuehler M.J."/>
            <person name="Overstreet A.M."/>
            <person name="Ward D.V."/>
            <person name="Phillips G.J."/>
        </authorList>
    </citation>
    <scope>NUCLEOTIDE SEQUENCE [LARGE SCALE GENOMIC DNA]</scope>
    <source>
        <strain evidence="2 3">ASF492</strain>
    </source>
</reference>
<evidence type="ECO:0000259" key="1">
    <source>
        <dbReference type="Pfam" id="PF08759"/>
    </source>
</evidence>
<gene>
    <name evidence="2" type="ORF">C823_01201</name>
</gene>
<evidence type="ECO:0000313" key="3">
    <source>
        <dbReference type="Proteomes" id="UP000012589"/>
    </source>
</evidence>
<dbReference type="Pfam" id="PF08759">
    <property type="entry name" value="GT-D"/>
    <property type="match status" value="1"/>
</dbReference>
<feature type="domain" description="Glycosyltransferase GT-D fold" evidence="1">
    <location>
        <begin position="163"/>
        <end position="385"/>
    </location>
</feature>
<dbReference type="EMBL" id="AQFT01000038">
    <property type="protein sequence ID" value="EMZ33920.1"/>
    <property type="molecule type" value="Genomic_DNA"/>
</dbReference>
<dbReference type="GO" id="GO:0016740">
    <property type="term" value="F:transferase activity"/>
    <property type="evidence" value="ECO:0007669"/>
    <property type="project" value="UniProtKB-KW"/>
</dbReference>
<dbReference type="HOGENOM" id="CLU_057485_1_0_9"/>
<accession>N2B694</accession>
<dbReference type="PATRIC" id="fig|1235802.3.peg.1287"/>
<evidence type="ECO:0000313" key="2">
    <source>
        <dbReference type="EMBL" id="EMZ33920.1"/>
    </source>
</evidence>
<dbReference type="OrthoDB" id="796510at2"/>
<keyword evidence="3" id="KW-1185">Reference proteome</keyword>
<dbReference type="SUPFAM" id="SSF53335">
    <property type="entry name" value="S-adenosyl-L-methionine-dependent methyltransferases"/>
    <property type="match status" value="1"/>
</dbReference>
<dbReference type="InterPro" id="IPR014869">
    <property type="entry name" value="GT-D"/>
</dbReference>
<keyword evidence="2" id="KW-0808">Transferase</keyword>
<sequence>MRNIYIFGVGKGKQALRRCLRDENVVILGYVDNAAEKYTDGVDGLPVVGIKNMLDDYDLIVISVMRYERIEEQLIEEGVDERKIIRFFKMEDAVNPLYWDILNAHSWRIEALVYNYMQSVHYYIGNLKYEAADAIRKGEIHFPKILPPDMAIDKICKEGTSLVRFGDGEFELLKKRARPRFQMVNDKLALRLKEALQSNHNNIIIAIANNYGSLEKYTESTANDIRKYMTERVRQEHMELLDMEREYYDAFLSRPYLMYKDKQNARRRFEQIKKIWANRDVILIEGEFTRMGVGNDLLEQAASVKRILAPTEQAFDKYDEILQAAKKQDNKKLFLIVLGPTATVLAYDLACCGYQAIDIGQVDNEYEWYLRGVEERCSIPYKYVHRINNTDIVRNYKLPDTDSRIYEEQIIYRIE</sequence>
<proteinExistence type="predicted"/>
<comment type="caution">
    <text evidence="2">The sequence shown here is derived from an EMBL/GenBank/DDBJ whole genome shotgun (WGS) entry which is preliminary data.</text>
</comment>
<organism evidence="2 3">
    <name type="scientific">Eubacterium plexicaudatum ASF492</name>
    <dbReference type="NCBI Taxonomy" id="1235802"/>
    <lineage>
        <taxon>Bacteria</taxon>
        <taxon>Bacillati</taxon>
        <taxon>Bacillota</taxon>
        <taxon>Clostridia</taxon>
        <taxon>Eubacteriales</taxon>
        <taxon>Eubacteriaceae</taxon>
        <taxon>Eubacterium</taxon>
    </lineage>
</organism>